<dbReference type="InterPro" id="IPR025846">
    <property type="entry name" value="TBL_N"/>
</dbReference>
<dbReference type="AlphaFoldDB" id="A0AAV3RKQ7"/>
<dbReference type="Proteomes" id="UP001454036">
    <property type="component" value="Unassembled WGS sequence"/>
</dbReference>
<evidence type="ECO:0000256" key="4">
    <source>
        <dbReference type="ARBA" id="ARBA00022968"/>
    </source>
</evidence>
<evidence type="ECO:0000313" key="11">
    <source>
        <dbReference type="Proteomes" id="UP001454036"/>
    </source>
</evidence>
<dbReference type="Pfam" id="PF14416">
    <property type="entry name" value="PMR5N"/>
    <property type="match status" value="1"/>
</dbReference>
<accession>A0AAV3RKQ7</accession>
<comment type="similarity">
    <text evidence="2">Belongs to the PC-esterase family. TBL subfamily.</text>
</comment>
<name>A0AAV3RKQ7_LITER</name>
<proteinExistence type="inferred from homology"/>
<dbReference type="GO" id="GO:0016020">
    <property type="term" value="C:membrane"/>
    <property type="evidence" value="ECO:0007669"/>
    <property type="project" value="UniProtKB-SubCell"/>
</dbReference>
<comment type="caution">
    <text evidence="10">The sequence shown here is derived from an EMBL/GenBank/DDBJ whole genome shotgun (WGS) entry which is preliminary data.</text>
</comment>
<dbReference type="EMBL" id="BAABME010009723">
    <property type="protein sequence ID" value="GAA0175693.1"/>
    <property type="molecule type" value="Genomic_DNA"/>
</dbReference>
<evidence type="ECO:0000256" key="1">
    <source>
        <dbReference type="ARBA" id="ARBA00004167"/>
    </source>
</evidence>
<evidence type="ECO:0000256" key="3">
    <source>
        <dbReference type="ARBA" id="ARBA00022692"/>
    </source>
</evidence>
<evidence type="ECO:0000313" key="10">
    <source>
        <dbReference type="EMBL" id="GAA0175693.1"/>
    </source>
</evidence>
<evidence type="ECO:0000256" key="2">
    <source>
        <dbReference type="ARBA" id="ARBA00007727"/>
    </source>
</evidence>
<feature type="domain" description="Trichome birefringence-like C-terminal" evidence="8">
    <location>
        <begin position="143"/>
        <end position="428"/>
    </location>
</feature>
<keyword evidence="3 7" id="KW-0812">Transmembrane</keyword>
<dbReference type="PANTHER" id="PTHR32285:SF213">
    <property type="entry name" value="PROTEIN TRICHOME BIREFRINGENCE-LIKE 11"/>
    <property type="match status" value="1"/>
</dbReference>
<dbReference type="GO" id="GO:0005794">
    <property type="term" value="C:Golgi apparatus"/>
    <property type="evidence" value="ECO:0007669"/>
    <property type="project" value="TreeGrafter"/>
</dbReference>
<dbReference type="InterPro" id="IPR029962">
    <property type="entry name" value="TBL"/>
</dbReference>
<evidence type="ECO:0000256" key="5">
    <source>
        <dbReference type="ARBA" id="ARBA00022989"/>
    </source>
</evidence>
<protein>
    <recommendedName>
        <fullName evidence="12">Trichome birefringence-like N-terminal domain-containing protein</fullName>
    </recommendedName>
</protein>
<keyword evidence="6 7" id="KW-0472">Membrane</keyword>
<keyword evidence="11" id="KW-1185">Reference proteome</keyword>
<evidence type="ECO:0000256" key="6">
    <source>
        <dbReference type="ARBA" id="ARBA00023136"/>
    </source>
</evidence>
<feature type="domain" description="Trichome birefringence-like N-terminal" evidence="9">
    <location>
        <begin position="90"/>
        <end position="142"/>
    </location>
</feature>
<dbReference type="Pfam" id="PF13839">
    <property type="entry name" value="PC-Esterase"/>
    <property type="match status" value="1"/>
</dbReference>
<comment type="subcellular location">
    <subcellularLocation>
        <location evidence="1">Membrane</location>
        <topology evidence="1">Single-pass membrane protein</topology>
    </subcellularLocation>
</comment>
<organism evidence="10 11">
    <name type="scientific">Lithospermum erythrorhizon</name>
    <name type="common">Purple gromwell</name>
    <name type="synonym">Lithospermum officinale var. erythrorhizon</name>
    <dbReference type="NCBI Taxonomy" id="34254"/>
    <lineage>
        <taxon>Eukaryota</taxon>
        <taxon>Viridiplantae</taxon>
        <taxon>Streptophyta</taxon>
        <taxon>Embryophyta</taxon>
        <taxon>Tracheophyta</taxon>
        <taxon>Spermatophyta</taxon>
        <taxon>Magnoliopsida</taxon>
        <taxon>eudicotyledons</taxon>
        <taxon>Gunneridae</taxon>
        <taxon>Pentapetalae</taxon>
        <taxon>asterids</taxon>
        <taxon>lamiids</taxon>
        <taxon>Boraginales</taxon>
        <taxon>Boraginaceae</taxon>
        <taxon>Boraginoideae</taxon>
        <taxon>Lithospermeae</taxon>
        <taxon>Lithospermum</taxon>
    </lineage>
</organism>
<reference evidence="10 11" key="1">
    <citation type="submission" date="2024-01" db="EMBL/GenBank/DDBJ databases">
        <title>The complete chloroplast genome sequence of Lithospermum erythrorhizon: insights into the phylogenetic relationship among Boraginaceae species and the maternal lineages of purple gromwells.</title>
        <authorList>
            <person name="Okada T."/>
            <person name="Watanabe K."/>
        </authorList>
    </citation>
    <scope>NUCLEOTIDE SEQUENCE [LARGE SCALE GENOMIC DNA]</scope>
</reference>
<keyword evidence="4" id="KW-0735">Signal-anchor</keyword>
<evidence type="ECO:0000256" key="7">
    <source>
        <dbReference type="SAM" id="Phobius"/>
    </source>
</evidence>
<evidence type="ECO:0000259" key="8">
    <source>
        <dbReference type="Pfam" id="PF13839"/>
    </source>
</evidence>
<keyword evidence="5 7" id="KW-1133">Transmembrane helix</keyword>
<feature type="transmembrane region" description="Helical" evidence="7">
    <location>
        <begin position="20"/>
        <end position="43"/>
    </location>
</feature>
<gene>
    <name evidence="10" type="ORF">LIER_28817</name>
</gene>
<dbReference type="PANTHER" id="PTHR32285">
    <property type="entry name" value="PROTEIN TRICHOME BIREFRINGENCE-LIKE 9-RELATED"/>
    <property type="match status" value="1"/>
</dbReference>
<dbReference type="GO" id="GO:0016413">
    <property type="term" value="F:O-acetyltransferase activity"/>
    <property type="evidence" value="ECO:0007669"/>
    <property type="project" value="InterPro"/>
</dbReference>
<evidence type="ECO:0000259" key="9">
    <source>
        <dbReference type="Pfam" id="PF14416"/>
    </source>
</evidence>
<evidence type="ECO:0008006" key="12">
    <source>
        <dbReference type="Google" id="ProtNLM"/>
    </source>
</evidence>
<sequence>MKGNESASPNDLKKLKRLKLLELSPSVMCCFFFSFCIVFYIFFLDSRVVDSGLHTWFFGFKNGSLASSSMVHEAMISDNKVNFHEEGGDTCDIFDGDWIWDETYPLYRSQGCKFLDQGFRCTENGRPDSFYTKWRWQPKDCNLPRFDARDMLERLQNKRLVFVGDSIGRNQWESLLCMLSSVVNDTDSIYEVNGSPITKHTGSLVFMFKDFNCTIEYYRSPFLVVQSRAPAGAPKEVGMTLKLDQMDWSSSKWKDADLLVFNSGHWWNNEKTINVGCFFQEGSKIEMDMSVERAFRRSIITLLDWISREVNKTKTHVFFRTYAPVHFSGGDWKTGGSCHLEKLPELGSLSESSYQSNTVVDVLSNYSWNSSLPRMDLLNITGMSSRRKDGHSSVYYLGPKEMAPLHKQDCSHWCLPGVPDVWNELLYAVFVKRDICPLKTSEAPSHPLQ</sequence>
<dbReference type="InterPro" id="IPR026057">
    <property type="entry name" value="TBL_C"/>
</dbReference>